<evidence type="ECO:0000313" key="3">
    <source>
        <dbReference type="EMBL" id="MBI3126227.1"/>
    </source>
</evidence>
<accession>A0A932HXZ1</accession>
<dbReference type="InterPro" id="IPR047767">
    <property type="entry name" value="PSP1-like"/>
</dbReference>
<feature type="region of interest" description="Disordered" evidence="1">
    <location>
        <begin position="1"/>
        <end position="24"/>
    </location>
</feature>
<organism evidence="3 4">
    <name type="scientific">Tectimicrobiota bacterium</name>
    <dbReference type="NCBI Taxonomy" id="2528274"/>
    <lineage>
        <taxon>Bacteria</taxon>
        <taxon>Pseudomonadati</taxon>
        <taxon>Nitrospinota/Tectimicrobiota group</taxon>
        <taxon>Candidatus Tectimicrobiota</taxon>
    </lineage>
</organism>
<reference evidence="3" key="1">
    <citation type="submission" date="2020-07" db="EMBL/GenBank/DDBJ databases">
        <title>Huge and variable diversity of episymbiotic CPR bacteria and DPANN archaea in groundwater ecosystems.</title>
        <authorList>
            <person name="He C.Y."/>
            <person name="Keren R."/>
            <person name="Whittaker M."/>
            <person name="Farag I.F."/>
            <person name="Doudna J."/>
            <person name="Cate J.H.D."/>
            <person name="Banfield J.F."/>
        </authorList>
    </citation>
    <scope>NUCLEOTIDE SEQUENCE</scope>
    <source>
        <strain evidence="3">NC_groundwater_763_Ag_S-0.2um_68_21</strain>
    </source>
</reference>
<comment type="caution">
    <text evidence="3">The sequence shown here is derived from an EMBL/GenBank/DDBJ whole genome shotgun (WGS) entry which is preliminary data.</text>
</comment>
<dbReference type="GO" id="GO:0005737">
    <property type="term" value="C:cytoplasm"/>
    <property type="evidence" value="ECO:0007669"/>
    <property type="project" value="TreeGrafter"/>
</dbReference>
<dbReference type="NCBIfam" id="NF041131">
    <property type="entry name" value="RicT_YaaT_fam"/>
    <property type="match status" value="1"/>
</dbReference>
<dbReference type="PROSITE" id="PS51411">
    <property type="entry name" value="PSP1_C"/>
    <property type="match status" value="1"/>
</dbReference>
<feature type="compositionally biased region" description="Polar residues" evidence="1">
    <location>
        <begin position="1"/>
        <end position="12"/>
    </location>
</feature>
<dbReference type="Pfam" id="PF04468">
    <property type="entry name" value="PSP1"/>
    <property type="match status" value="1"/>
</dbReference>
<evidence type="ECO:0000259" key="2">
    <source>
        <dbReference type="PROSITE" id="PS51411"/>
    </source>
</evidence>
<feature type="domain" description="PSP1 C-terminal" evidence="2">
    <location>
        <begin position="90"/>
        <end position="175"/>
    </location>
</feature>
<proteinExistence type="predicted"/>
<protein>
    <submittedName>
        <fullName evidence="3">Stage 0 sporulation protein</fullName>
    </submittedName>
</protein>
<dbReference type="AlphaFoldDB" id="A0A932HXZ1"/>
<gene>
    <name evidence="3" type="ORF">HYZ11_01310</name>
</gene>
<evidence type="ECO:0000313" key="4">
    <source>
        <dbReference type="Proteomes" id="UP000782312"/>
    </source>
</evidence>
<name>A0A932HXZ1_UNCTE</name>
<dbReference type="PANTHER" id="PTHR43830:SF3">
    <property type="entry name" value="PROTEIN PSP1"/>
    <property type="match status" value="1"/>
</dbReference>
<dbReference type="Proteomes" id="UP000782312">
    <property type="component" value="Unassembled WGS sequence"/>
</dbReference>
<dbReference type="PANTHER" id="PTHR43830">
    <property type="entry name" value="PROTEIN PSP1"/>
    <property type="match status" value="1"/>
</dbReference>
<sequence length="320" mass="35188">MTEETPTGTFQKGSDLLPEGYQPPDPREKIKVVGVRARDAARPVYHLMDGLCLRVGDKVVTESAAGEAEWGEVVESPRVLEARYVPGPLGKVLRRASEEEVNRVARAVSLEARAKALCLEKIKEFDLPMRLIDVKYAFSNQKATFFFSAEGRVDFRRLVRALAEQLSVRVEMRQMGARDEAGMIGGCGDCGRQYCCSTFLKAFDPISVRMAKDQNLSLNPSKLSGGCGRLKCCLRFEHSHYLAVKKTLPACKKKVGGCNCGATVIRQDLLKEEITLALETGDRLTVHSSQLTRLPTGQFALKTPMEVPVAAAKGRPGGRE</sequence>
<dbReference type="InterPro" id="IPR007557">
    <property type="entry name" value="PSP1_C"/>
</dbReference>
<evidence type="ECO:0000256" key="1">
    <source>
        <dbReference type="SAM" id="MobiDB-lite"/>
    </source>
</evidence>
<dbReference type="EMBL" id="JACPUR010000001">
    <property type="protein sequence ID" value="MBI3126227.1"/>
    <property type="molecule type" value="Genomic_DNA"/>
</dbReference>